<feature type="compositionally biased region" description="Low complexity" evidence="1">
    <location>
        <begin position="271"/>
        <end position="286"/>
    </location>
</feature>
<feature type="compositionally biased region" description="Basic residues" evidence="1">
    <location>
        <begin position="214"/>
        <end position="225"/>
    </location>
</feature>
<name>A0A8S1HCA0_9PELO</name>
<evidence type="ECO:0000313" key="4">
    <source>
        <dbReference type="EMBL" id="CAD6191988.1"/>
    </source>
</evidence>
<organism evidence="4 5">
    <name type="scientific">Caenorhabditis auriculariae</name>
    <dbReference type="NCBI Taxonomy" id="2777116"/>
    <lineage>
        <taxon>Eukaryota</taxon>
        <taxon>Metazoa</taxon>
        <taxon>Ecdysozoa</taxon>
        <taxon>Nematoda</taxon>
        <taxon>Chromadorea</taxon>
        <taxon>Rhabditida</taxon>
        <taxon>Rhabditina</taxon>
        <taxon>Rhabditomorpha</taxon>
        <taxon>Rhabditoidea</taxon>
        <taxon>Rhabditidae</taxon>
        <taxon>Peloderinae</taxon>
        <taxon>Caenorhabditis</taxon>
    </lineage>
</organism>
<evidence type="ECO:0000256" key="2">
    <source>
        <dbReference type="SAM" id="Phobius"/>
    </source>
</evidence>
<keyword evidence="2" id="KW-1133">Transmembrane helix</keyword>
<feature type="chain" id="PRO_5035925819" evidence="3">
    <location>
        <begin position="21"/>
        <end position="365"/>
    </location>
</feature>
<keyword evidence="3" id="KW-0732">Signal</keyword>
<accession>A0A8S1HCA0</accession>
<keyword evidence="2" id="KW-0472">Membrane</keyword>
<proteinExistence type="predicted"/>
<dbReference type="Proteomes" id="UP000835052">
    <property type="component" value="Unassembled WGS sequence"/>
</dbReference>
<dbReference type="OrthoDB" id="5863607at2759"/>
<feature type="compositionally biased region" description="Basic and acidic residues" evidence="1">
    <location>
        <begin position="244"/>
        <end position="267"/>
    </location>
</feature>
<reference evidence="4" key="1">
    <citation type="submission" date="2020-10" db="EMBL/GenBank/DDBJ databases">
        <authorList>
            <person name="Kikuchi T."/>
        </authorList>
    </citation>
    <scope>NUCLEOTIDE SEQUENCE</scope>
    <source>
        <strain evidence="4">NKZ352</strain>
    </source>
</reference>
<keyword evidence="2" id="KW-0812">Transmembrane</keyword>
<evidence type="ECO:0000313" key="5">
    <source>
        <dbReference type="Proteomes" id="UP000835052"/>
    </source>
</evidence>
<feature type="compositionally biased region" description="Basic and acidic residues" evidence="1">
    <location>
        <begin position="334"/>
        <end position="365"/>
    </location>
</feature>
<comment type="caution">
    <text evidence="4">The sequence shown here is derived from an EMBL/GenBank/DDBJ whole genome shotgun (WGS) entry which is preliminary data.</text>
</comment>
<sequence length="365" mass="41636">MCRIVALIALLWCIMPKTDAGNVAIVKLVVIEGNWQQPLNSTLNKMVWQVVSTDRYALQGFRVRPTANTSLCELVGNIDRGKEASDFILVVISEMAERLECDPEWGRQNFAILRIIGLFPNRDLFGGVLYVGSSDLAPISKHNVTRMSQVMTIVDRVRFDYPHSRIPDNYPQAAKRQEKKKRQFFLAIIALLVMCVLALLVILFINSLSHFNERKHKGEPKHKKKTNEMVLEDVQKNKSTTKSKSKEETLTLSKSKELVNEPSKDEAMPTAVSSKAKSQKSVVSEKAYGDTSKRMMDKEKEESKKKTEKKENEEKKEKQEKEESSKKNSKRSNKSAEKDKSKEPVMDSTMHSKLEKTDQKSEKEL</sequence>
<dbReference type="EMBL" id="CAJGYM010000024">
    <property type="protein sequence ID" value="CAD6191988.1"/>
    <property type="molecule type" value="Genomic_DNA"/>
</dbReference>
<feature type="transmembrane region" description="Helical" evidence="2">
    <location>
        <begin position="184"/>
        <end position="205"/>
    </location>
</feature>
<gene>
    <name evidence="4" type="ORF">CAUJ_LOCUS7907</name>
</gene>
<feature type="compositionally biased region" description="Basic and acidic residues" evidence="1">
    <location>
        <begin position="287"/>
        <end position="326"/>
    </location>
</feature>
<keyword evidence="5" id="KW-1185">Reference proteome</keyword>
<protein>
    <submittedName>
        <fullName evidence="4">Uncharacterized protein</fullName>
    </submittedName>
</protein>
<feature type="signal peptide" evidence="3">
    <location>
        <begin position="1"/>
        <end position="20"/>
    </location>
</feature>
<evidence type="ECO:0000256" key="3">
    <source>
        <dbReference type="SAM" id="SignalP"/>
    </source>
</evidence>
<feature type="region of interest" description="Disordered" evidence="1">
    <location>
        <begin position="214"/>
        <end position="365"/>
    </location>
</feature>
<evidence type="ECO:0000256" key="1">
    <source>
        <dbReference type="SAM" id="MobiDB-lite"/>
    </source>
</evidence>
<dbReference type="AlphaFoldDB" id="A0A8S1HCA0"/>